<dbReference type="EMBL" id="MHCH01000028">
    <property type="protein sequence ID" value="OGY17365.1"/>
    <property type="molecule type" value="Genomic_DNA"/>
</dbReference>
<organism evidence="1 2">
    <name type="scientific">Candidatus Chisholmbacteria bacterium RIFCSPHIGHO2_01_FULL_48_12</name>
    <dbReference type="NCBI Taxonomy" id="1797589"/>
    <lineage>
        <taxon>Bacteria</taxon>
        <taxon>Candidatus Chisholmiibacteriota</taxon>
    </lineage>
</organism>
<sequence>MSKSKESEGRVTVIDVQCKNGHLLFESYQKVGRGRLWQCYFDKMSIDNTGSQKLEISNDVYCPESGCGLRIGRVANIRGRMAVKLNQGGIKQIRI</sequence>
<comment type="caution">
    <text evidence="1">The sequence shown here is derived from an EMBL/GenBank/DDBJ whole genome shotgun (WGS) entry which is preliminary data.</text>
</comment>
<evidence type="ECO:0000313" key="1">
    <source>
        <dbReference type="EMBL" id="OGY17365.1"/>
    </source>
</evidence>
<protein>
    <submittedName>
        <fullName evidence="1">Uncharacterized protein</fullName>
    </submittedName>
</protein>
<gene>
    <name evidence="1" type="ORF">A2784_02480</name>
</gene>
<dbReference type="STRING" id="1797589.A2784_02480"/>
<accession>A0A1G1VPP6</accession>
<reference evidence="1 2" key="1">
    <citation type="journal article" date="2016" name="Nat. Commun.">
        <title>Thousands of microbial genomes shed light on interconnected biogeochemical processes in an aquifer system.</title>
        <authorList>
            <person name="Anantharaman K."/>
            <person name="Brown C.T."/>
            <person name="Hug L.A."/>
            <person name="Sharon I."/>
            <person name="Castelle C.J."/>
            <person name="Probst A.J."/>
            <person name="Thomas B.C."/>
            <person name="Singh A."/>
            <person name="Wilkins M.J."/>
            <person name="Karaoz U."/>
            <person name="Brodie E.L."/>
            <person name="Williams K.H."/>
            <person name="Hubbard S.S."/>
            <person name="Banfield J.F."/>
        </authorList>
    </citation>
    <scope>NUCLEOTIDE SEQUENCE [LARGE SCALE GENOMIC DNA]</scope>
</reference>
<dbReference type="Proteomes" id="UP000177324">
    <property type="component" value="Unassembled WGS sequence"/>
</dbReference>
<dbReference type="AlphaFoldDB" id="A0A1G1VPP6"/>
<name>A0A1G1VPP6_9BACT</name>
<proteinExistence type="predicted"/>
<evidence type="ECO:0000313" key="2">
    <source>
        <dbReference type="Proteomes" id="UP000177324"/>
    </source>
</evidence>